<sequence length="30" mass="3303">MIPALQSFIKDGSYDVKNLDSQAKSLYAAQ</sequence>
<reference evidence="2" key="1">
    <citation type="journal article" date="2008" name="J. Bacteriol.">
        <title>Genome sequence of the fish pathogen Renibacterium salmoninarum suggests reductive evolution away from an environmental Arthrobacter ancestor.</title>
        <authorList>
            <person name="Wiens G.D."/>
            <person name="Rockey D.D."/>
            <person name="Wu Z."/>
            <person name="Chang J."/>
            <person name="Levy R."/>
            <person name="Crane S."/>
            <person name="Chen D.S."/>
            <person name="Capri G.R."/>
            <person name="Burnett J.R."/>
            <person name="Sudheesh P.S."/>
            <person name="Schipma M.J."/>
            <person name="Burd H."/>
            <person name="Bhattacharyya A."/>
            <person name="Rhodes L.D."/>
            <person name="Kaul R."/>
            <person name="Strom M.S."/>
        </authorList>
    </citation>
    <scope>NUCLEOTIDE SEQUENCE [LARGE SCALE GENOMIC DNA]</scope>
    <source>
        <strain evidence="2">ATCC 33209 / DSM 20767 / JCM 11484 / NBRC 15589 / NCIMB 2235</strain>
    </source>
</reference>
<keyword evidence="1" id="KW-0762">Sugar transport</keyword>
<dbReference type="HOGENOM" id="CLU_3405060_0_0_11"/>
<evidence type="ECO:0000313" key="2">
    <source>
        <dbReference type="Proteomes" id="UP000002007"/>
    </source>
</evidence>
<name>A9WTI9_RENSM</name>
<dbReference type="AlphaFoldDB" id="A9WTI9"/>
<evidence type="ECO:0000313" key="1">
    <source>
        <dbReference type="EMBL" id="ABY24510.1"/>
    </source>
</evidence>
<dbReference type="Proteomes" id="UP000002007">
    <property type="component" value="Chromosome"/>
</dbReference>
<accession>A9WTI9</accession>
<dbReference type="KEGG" id="rsa:RSal33209_2785"/>
<keyword evidence="2" id="KW-1185">Reference proteome</keyword>
<keyword evidence="1" id="KW-0813">Transport</keyword>
<dbReference type="EMBL" id="CP000910">
    <property type="protein sequence ID" value="ABY24510.1"/>
    <property type="molecule type" value="Genomic_DNA"/>
</dbReference>
<organism evidence="1 2">
    <name type="scientific">Renibacterium salmoninarum (strain ATCC 33209 / DSM 20767 / JCM 11484 / NBRC 15589 / NCIMB 2235)</name>
    <dbReference type="NCBI Taxonomy" id="288705"/>
    <lineage>
        <taxon>Bacteria</taxon>
        <taxon>Bacillati</taxon>
        <taxon>Actinomycetota</taxon>
        <taxon>Actinomycetes</taxon>
        <taxon>Micrococcales</taxon>
        <taxon>Micrococcaceae</taxon>
        <taxon>Renibacterium</taxon>
    </lineage>
</organism>
<gene>
    <name evidence="1" type="ordered locus">RSal33209_2785</name>
</gene>
<proteinExistence type="predicted"/>
<protein>
    <submittedName>
        <fullName evidence="1">ABC-type sugar transport system, periplasmic component</fullName>
    </submittedName>
</protein>